<dbReference type="Proteomes" id="UP000886595">
    <property type="component" value="Unassembled WGS sequence"/>
</dbReference>
<name>A0A8X7UDP1_BRACI</name>
<comment type="caution">
    <text evidence="2">The sequence shown here is derived from an EMBL/GenBank/DDBJ whole genome shotgun (WGS) entry which is preliminary data.</text>
</comment>
<protein>
    <submittedName>
        <fullName evidence="2">Uncharacterized protein</fullName>
    </submittedName>
</protein>
<evidence type="ECO:0000313" key="3">
    <source>
        <dbReference type="Proteomes" id="UP000886595"/>
    </source>
</evidence>
<dbReference type="EMBL" id="JAAMPC010000012">
    <property type="protein sequence ID" value="KAG2275940.1"/>
    <property type="molecule type" value="Genomic_DNA"/>
</dbReference>
<feature type="compositionally biased region" description="Polar residues" evidence="1">
    <location>
        <begin position="62"/>
        <end position="78"/>
    </location>
</feature>
<feature type="region of interest" description="Disordered" evidence="1">
    <location>
        <begin position="57"/>
        <end position="102"/>
    </location>
</feature>
<evidence type="ECO:0000313" key="2">
    <source>
        <dbReference type="EMBL" id="KAG2275940.1"/>
    </source>
</evidence>
<evidence type="ECO:0000256" key="1">
    <source>
        <dbReference type="SAM" id="MobiDB-lite"/>
    </source>
</evidence>
<gene>
    <name evidence="2" type="ORF">Bca52824_058495</name>
</gene>
<sequence length="210" mass="22997">MERCVSGREICVKTKLRSRKKSETREEKEEENKLKIKIKSVRSDCGGASQMAEDRIVPYEHPTSSMAGQGNDDSNGSQWIGVDDLKPAGTSEPEISETSISPSDEFLKAKRLASTIVTPSRVTSAQGDNVTIRAKCTPRSLTFSPSSLQVEANGFENEQIIGALNDMELVDRNNDGSMMECEAQEDDLLGEDLIAMEDVHTYTLATSSTT</sequence>
<feature type="compositionally biased region" description="Low complexity" evidence="1">
    <location>
        <begin position="90"/>
        <end position="102"/>
    </location>
</feature>
<keyword evidence="3" id="KW-1185">Reference proteome</keyword>
<accession>A0A8X7UDP1</accession>
<reference evidence="2 3" key="1">
    <citation type="submission" date="2020-02" db="EMBL/GenBank/DDBJ databases">
        <authorList>
            <person name="Ma Q."/>
            <person name="Huang Y."/>
            <person name="Song X."/>
            <person name="Pei D."/>
        </authorList>
    </citation>
    <scope>NUCLEOTIDE SEQUENCE [LARGE SCALE GENOMIC DNA]</scope>
    <source>
        <strain evidence="2">Sxm20200214</strain>
        <tissue evidence="2">Leaf</tissue>
    </source>
</reference>
<dbReference type="OrthoDB" id="10388286at2759"/>
<proteinExistence type="predicted"/>
<organism evidence="2 3">
    <name type="scientific">Brassica carinata</name>
    <name type="common">Ethiopian mustard</name>
    <name type="synonym">Abyssinian cabbage</name>
    <dbReference type="NCBI Taxonomy" id="52824"/>
    <lineage>
        <taxon>Eukaryota</taxon>
        <taxon>Viridiplantae</taxon>
        <taxon>Streptophyta</taxon>
        <taxon>Embryophyta</taxon>
        <taxon>Tracheophyta</taxon>
        <taxon>Spermatophyta</taxon>
        <taxon>Magnoliopsida</taxon>
        <taxon>eudicotyledons</taxon>
        <taxon>Gunneridae</taxon>
        <taxon>Pentapetalae</taxon>
        <taxon>rosids</taxon>
        <taxon>malvids</taxon>
        <taxon>Brassicales</taxon>
        <taxon>Brassicaceae</taxon>
        <taxon>Brassiceae</taxon>
        <taxon>Brassica</taxon>
    </lineage>
</organism>
<dbReference type="AlphaFoldDB" id="A0A8X7UDP1"/>